<dbReference type="Pfam" id="PF00083">
    <property type="entry name" value="Sugar_tr"/>
    <property type="match status" value="1"/>
</dbReference>
<feature type="transmembrane region" description="Helical" evidence="6">
    <location>
        <begin position="25"/>
        <end position="49"/>
    </location>
</feature>
<evidence type="ECO:0000256" key="6">
    <source>
        <dbReference type="SAM" id="Phobius"/>
    </source>
</evidence>
<keyword evidence="7" id="KW-1185">Reference proteome</keyword>
<evidence type="ECO:0000256" key="3">
    <source>
        <dbReference type="ARBA" id="ARBA00022989"/>
    </source>
</evidence>
<reference evidence="8" key="1">
    <citation type="submission" date="2025-08" db="UniProtKB">
        <authorList>
            <consortium name="RefSeq"/>
        </authorList>
    </citation>
    <scope>IDENTIFICATION</scope>
</reference>
<gene>
    <name evidence="8" type="primary">LOC113465490</name>
</gene>
<keyword evidence="2 6" id="KW-0812">Transmembrane</keyword>
<dbReference type="AlphaFoldDB" id="A0A3Q0IHZ8"/>
<feature type="region of interest" description="Disordered" evidence="5">
    <location>
        <begin position="143"/>
        <end position="180"/>
    </location>
</feature>
<keyword evidence="3 6" id="KW-1133">Transmembrane helix</keyword>
<keyword evidence="4 6" id="KW-0472">Membrane</keyword>
<dbReference type="STRING" id="121845.A0A3Q0IHZ8"/>
<organism evidence="7 8">
    <name type="scientific">Diaphorina citri</name>
    <name type="common">Asian citrus psyllid</name>
    <dbReference type="NCBI Taxonomy" id="121845"/>
    <lineage>
        <taxon>Eukaryota</taxon>
        <taxon>Metazoa</taxon>
        <taxon>Ecdysozoa</taxon>
        <taxon>Arthropoda</taxon>
        <taxon>Hexapoda</taxon>
        <taxon>Insecta</taxon>
        <taxon>Pterygota</taxon>
        <taxon>Neoptera</taxon>
        <taxon>Paraneoptera</taxon>
        <taxon>Hemiptera</taxon>
        <taxon>Sternorrhyncha</taxon>
        <taxon>Psylloidea</taxon>
        <taxon>Psyllidae</taxon>
        <taxon>Diaphorininae</taxon>
        <taxon>Diaphorina</taxon>
    </lineage>
</organism>
<dbReference type="PaxDb" id="121845-A0A3Q0IHZ8"/>
<dbReference type="Proteomes" id="UP000079169">
    <property type="component" value="Unplaced"/>
</dbReference>
<evidence type="ECO:0000256" key="2">
    <source>
        <dbReference type="ARBA" id="ARBA00022692"/>
    </source>
</evidence>
<dbReference type="KEGG" id="dci:113465490"/>
<dbReference type="RefSeq" id="XP_026675831.1">
    <property type="nucleotide sequence ID" value="XM_026820030.1"/>
</dbReference>
<dbReference type="SUPFAM" id="SSF103473">
    <property type="entry name" value="MFS general substrate transporter"/>
    <property type="match status" value="1"/>
</dbReference>
<evidence type="ECO:0000256" key="1">
    <source>
        <dbReference type="ARBA" id="ARBA00004141"/>
    </source>
</evidence>
<evidence type="ECO:0000313" key="7">
    <source>
        <dbReference type="Proteomes" id="UP000079169"/>
    </source>
</evidence>
<protein>
    <submittedName>
        <fullName evidence="8">Carcinine transporter-like</fullName>
    </submittedName>
</protein>
<name>A0A3Q0IHZ8_DIACI</name>
<evidence type="ECO:0000256" key="5">
    <source>
        <dbReference type="SAM" id="MobiDB-lite"/>
    </source>
</evidence>
<accession>A0A3Q0IHZ8</accession>
<dbReference type="GO" id="GO:0022857">
    <property type="term" value="F:transmembrane transporter activity"/>
    <property type="evidence" value="ECO:0007669"/>
    <property type="project" value="InterPro"/>
</dbReference>
<dbReference type="InterPro" id="IPR036259">
    <property type="entry name" value="MFS_trans_sf"/>
</dbReference>
<evidence type="ECO:0000256" key="4">
    <source>
        <dbReference type="ARBA" id="ARBA00023136"/>
    </source>
</evidence>
<dbReference type="PANTHER" id="PTHR24064">
    <property type="entry name" value="SOLUTE CARRIER FAMILY 22 MEMBER"/>
    <property type="match status" value="1"/>
</dbReference>
<dbReference type="GeneID" id="113465490"/>
<sequence>MHNCPGMIVSGISCIVTVTLPPDAVVATLVLFLFSKFAISAPFLVIYPFAGELYPTSLRGVGIGTSAYIGGLGLIIIPFITYLGRDNLRMPLVIMGVISVLGGIIGLRLPETLHQKLPQTVEEGEEFGKDWSIKELLHCIPPGRPSSSLGDSYEDLSQKDEEENEVIDTLPSNEVKKSHL</sequence>
<evidence type="ECO:0000313" key="8">
    <source>
        <dbReference type="RefSeq" id="XP_026675831.1"/>
    </source>
</evidence>
<dbReference type="GO" id="GO:0016020">
    <property type="term" value="C:membrane"/>
    <property type="evidence" value="ECO:0007669"/>
    <property type="project" value="UniProtKB-SubCell"/>
</dbReference>
<feature type="transmembrane region" description="Helical" evidence="6">
    <location>
        <begin position="90"/>
        <end position="109"/>
    </location>
</feature>
<comment type="subcellular location">
    <subcellularLocation>
        <location evidence="1">Membrane</location>
        <topology evidence="1">Multi-pass membrane protein</topology>
    </subcellularLocation>
</comment>
<proteinExistence type="predicted"/>
<dbReference type="InterPro" id="IPR005828">
    <property type="entry name" value="MFS_sugar_transport-like"/>
</dbReference>
<feature type="transmembrane region" description="Helical" evidence="6">
    <location>
        <begin position="61"/>
        <end position="84"/>
    </location>
</feature>
<dbReference type="Gene3D" id="1.20.1250.20">
    <property type="entry name" value="MFS general substrate transporter like domains"/>
    <property type="match status" value="1"/>
</dbReference>